<proteinExistence type="predicted"/>
<evidence type="ECO:0000313" key="3">
    <source>
        <dbReference type="EMBL" id="QJA69280.1"/>
    </source>
</evidence>
<sequence>MIRTGRAEGDRGYRGRAERAIARGEYTAPGTKPNATDPAKVRGKLAARKEHA</sequence>
<feature type="region of interest" description="Disordered" evidence="1">
    <location>
        <begin position="1"/>
        <end position="52"/>
    </location>
</feature>
<dbReference type="AlphaFoldDB" id="A0A6M3JHM1"/>
<reference evidence="3" key="1">
    <citation type="submission" date="2020-03" db="EMBL/GenBank/DDBJ databases">
        <title>The deep terrestrial virosphere.</title>
        <authorList>
            <person name="Holmfeldt K."/>
            <person name="Nilsson E."/>
            <person name="Simone D."/>
            <person name="Lopez-Fernandez M."/>
            <person name="Wu X."/>
            <person name="de Brujin I."/>
            <person name="Lundin D."/>
            <person name="Andersson A."/>
            <person name="Bertilsson S."/>
            <person name="Dopson M."/>
        </authorList>
    </citation>
    <scope>NUCLEOTIDE SEQUENCE</scope>
    <source>
        <strain evidence="3">MM415A04828</strain>
        <strain evidence="2">MM415B01209</strain>
    </source>
</reference>
<evidence type="ECO:0000313" key="2">
    <source>
        <dbReference type="EMBL" id="QJA60017.1"/>
    </source>
</evidence>
<evidence type="ECO:0000256" key="1">
    <source>
        <dbReference type="SAM" id="MobiDB-lite"/>
    </source>
</evidence>
<name>A0A6M3JHM1_9ZZZZ</name>
<dbReference type="EMBL" id="MT141392">
    <property type="protein sequence ID" value="QJA60017.1"/>
    <property type="molecule type" value="Genomic_DNA"/>
</dbReference>
<protein>
    <submittedName>
        <fullName evidence="3">Uncharacterized protein</fullName>
    </submittedName>
</protein>
<feature type="compositionally biased region" description="Basic and acidic residues" evidence="1">
    <location>
        <begin position="1"/>
        <end position="22"/>
    </location>
</feature>
<organism evidence="3">
    <name type="scientific">viral metagenome</name>
    <dbReference type="NCBI Taxonomy" id="1070528"/>
    <lineage>
        <taxon>unclassified sequences</taxon>
        <taxon>metagenomes</taxon>
        <taxon>organismal metagenomes</taxon>
    </lineage>
</organism>
<gene>
    <name evidence="3" type="ORF">MM415A04828_0008</name>
    <name evidence="2" type="ORF">MM415B01209_0016</name>
</gene>
<dbReference type="EMBL" id="MT141692">
    <property type="protein sequence ID" value="QJA69280.1"/>
    <property type="molecule type" value="Genomic_DNA"/>
</dbReference>
<accession>A0A6M3JHM1</accession>